<dbReference type="InterPro" id="IPR009414">
    <property type="entry name" value="DUF1064"/>
</dbReference>
<organism evidence="1 2">
    <name type="scientific">Comamonas testosteroni</name>
    <name type="common">Pseudomonas testosteroni</name>
    <dbReference type="NCBI Taxonomy" id="285"/>
    <lineage>
        <taxon>Bacteria</taxon>
        <taxon>Pseudomonadati</taxon>
        <taxon>Pseudomonadota</taxon>
        <taxon>Betaproteobacteria</taxon>
        <taxon>Burkholderiales</taxon>
        <taxon>Comamonadaceae</taxon>
        <taxon>Comamonas</taxon>
    </lineage>
</organism>
<comment type="caution">
    <text evidence="1">The sequence shown here is derived from an EMBL/GenBank/DDBJ whole genome shotgun (WGS) entry which is preliminary data.</text>
</comment>
<name>A0A8B4S1Q7_COMTE</name>
<dbReference type="Pfam" id="PF06356">
    <property type="entry name" value="DUF1064"/>
    <property type="match status" value="1"/>
</dbReference>
<keyword evidence="2" id="KW-1185">Reference proteome</keyword>
<evidence type="ECO:0000313" key="2">
    <source>
        <dbReference type="Proteomes" id="UP000255070"/>
    </source>
</evidence>
<accession>A0A8B4S1Q7</accession>
<dbReference type="EMBL" id="UFXL01000001">
    <property type="protein sequence ID" value="SUY77092.1"/>
    <property type="molecule type" value="Genomic_DNA"/>
</dbReference>
<gene>
    <name evidence="1" type="ORF">NCTC10698_01982</name>
</gene>
<sequence length="130" mass="14665">MSKPVRLTGHMLKLVPNASGSKYGNKKIVAADGTKFDSLAELHRWSHLQMLQRGGHISDLRRQVVFEMVPSVKFAGAARARPAIRYIADFVYLEKGIEVIEDVKGVETPEFKIKRHLMKALLGREVRVVK</sequence>
<dbReference type="AlphaFoldDB" id="A0A8B4S1Q7"/>
<reference evidence="1 2" key="1">
    <citation type="submission" date="2018-06" db="EMBL/GenBank/DDBJ databases">
        <authorList>
            <consortium name="Pathogen Informatics"/>
            <person name="Doyle S."/>
        </authorList>
    </citation>
    <scope>NUCLEOTIDE SEQUENCE [LARGE SCALE GENOMIC DNA]</scope>
    <source>
        <strain evidence="1 2">NCTC10698</strain>
    </source>
</reference>
<evidence type="ECO:0000313" key="1">
    <source>
        <dbReference type="EMBL" id="SUY77092.1"/>
    </source>
</evidence>
<protein>
    <submittedName>
        <fullName evidence="1">Protein of uncharacterized function (DUF1064)</fullName>
    </submittedName>
</protein>
<dbReference type="Proteomes" id="UP000255070">
    <property type="component" value="Unassembled WGS sequence"/>
</dbReference>
<proteinExistence type="predicted"/>